<comment type="caution">
    <text evidence="2">The sequence shown here is derived from an EMBL/GenBank/DDBJ whole genome shotgun (WGS) entry which is preliminary data.</text>
</comment>
<protein>
    <submittedName>
        <fullName evidence="2">Uncharacterized protein</fullName>
    </submittedName>
</protein>
<evidence type="ECO:0000313" key="2">
    <source>
        <dbReference type="EMBL" id="KAK3046537.1"/>
    </source>
</evidence>
<evidence type="ECO:0000256" key="1">
    <source>
        <dbReference type="SAM" id="SignalP"/>
    </source>
</evidence>
<keyword evidence="1" id="KW-0732">Signal</keyword>
<feature type="chain" id="PRO_5042545809" evidence="1">
    <location>
        <begin position="16"/>
        <end position="236"/>
    </location>
</feature>
<dbReference type="EMBL" id="JAWDJX010000088">
    <property type="protein sequence ID" value="KAK3046537.1"/>
    <property type="molecule type" value="Genomic_DNA"/>
</dbReference>
<sequence length="236" mass="24228">MLSASFLSLATVATAVRILSPRDIRPLNVTSSINPSVFATTSSFNTTINLGTTQISVGNTDPLNLGFFAGQAILSLCTASSCDTGTTITFGNGANVQFVQSANSGGFGTLISAETIGGQEQHFTTCTTPPVLMARDVNATNDVANTGNGPTDCETHSLQIFSVPNDLNLQIRDVDNNNDLQAFIDVGLSFDTGVQPFSCSALIDTIGAGVDVSPAADELGPGISILTAVCDDIAGS</sequence>
<keyword evidence="3" id="KW-1185">Reference proteome</keyword>
<dbReference type="Proteomes" id="UP001271007">
    <property type="component" value="Unassembled WGS sequence"/>
</dbReference>
<gene>
    <name evidence="2" type="ORF">LTR09_011992</name>
</gene>
<feature type="signal peptide" evidence="1">
    <location>
        <begin position="1"/>
        <end position="15"/>
    </location>
</feature>
<dbReference type="AlphaFoldDB" id="A0AAJ0DB88"/>
<organism evidence="2 3">
    <name type="scientific">Extremus antarcticus</name>
    <dbReference type="NCBI Taxonomy" id="702011"/>
    <lineage>
        <taxon>Eukaryota</taxon>
        <taxon>Fungi</taxon>
        <taxon>Dikarya</taxon>
        <taxon>Ascomycota</taxon>
        <taxon>Pezizomycotina</taxon>
        <taxon>Dothideomycetes</taxon>
        <taxon>Dothideomycetidae</taxon>
        <taxon>Mycosphaerellales</taxon>
        <taxon>Extremaceae</taxon>
        <taxon>Extremus</taxon>
    </lineage>
</organism>
<evidence type="ECO:0000313" key="3">
    <source>
        <dbReference type="Proteomes" id="UP001271007"/>
    </source>
</evidence>
<name>A0AAJ0DB88_9PEZI</name>
<accession>A0AAJ0DB88</accession>
<reference evidence="2" key="1">
    <citation type="submission" date="2023-04" db="EMBL/GenBank/DDBJ databases">
        <title>Black Yeasts Isolated from many extreme environments.</title>
        <authorList>
            <person name="Coleine C."/>
            <person name="Stajich J.E."/>
            <person name="Selbmann L."/>
        </authorList>
    </citation>
    <scope>NUCLEOTIDE SEQUENCE</scope>
    <source>
        <strain evidence="2">CCFEE 5312</strain>
    </source>
</reference>
<proteinExistence type="predicted"/>